<name>A0A9Y1BR89_9ARCH</name>
<protein>
    <submittedName>
        <fullName evidence="2">Uncharacterized protein</fullName>
    </submittedName>
</protein>
<evidence type="ECO:0000313" key="2">
    <source>
        <dbReference type="EMBL" id="UJG43582.1"/>
    </source>
</evidence>
<feature type="transmembrane region" description="Helical" evidence="1">
    <location>
        <begin position="265"/>
        <end position="285"/>
    </location>
</feature>
<dbReference type="Proteomes" id="UP001200513">
    <property type="component" value="Chromosome"/>
</dbReference>
<sequence>MNYKTVLVIYLELKRLKSKIVSEIDILNIDIVQSAPISKYAKNWNRSNNVINFILFFYVKMDNEKTQDKPQLDLKTSIFDMPVGKNFLTLISVYSFLLAVFALTYDKNWFLFLTLTSYVILLYAGIALVIIGISLLSYYSNLIKAKQFEFVTINTIIQLVSFFAFSYFLNSILAKRSWTGIISVLIIEAPLITVIIYLHTFNTAFYLHENFGRIDFTSSLNHKFLVSHSSKFWPWILIINDIAFSTIYGIYMLSNNLVTIIDRLFVGQLIAGLCCVSLLYCIDLLKASKTSKKSRKEC</sequence>
<keyword evidence="1" id="KW-1133">Transmembrane helix</keyword>
<organism evidence="2">
    <name type="scientific">Candidatus Heimdallarchaeum endolithica</name>
    <dbReference type="NCBI Taxonomy" id="2876572"/>
    <lineage>
        <taxon>Archaea</taxon>
        <taxon>Promethearchaeati</taxon>
        <taxon>Candidatus Heimdallarchaeota</taxon>
        <taxon>Candidatus Heimdallarchaeia (ex Rinke et al. 2021) (nom. nud.)</taxon>
        <taxon>Candidatus Heimdallarchaeales</taxon>
        <taxon>Candidatus Heimdallarchaeaceae</taxon>
        <taxon>Candidatus Heimdallarchaeum</taxon>
    </lineage>
</organism>
<evidence type="ECO:0000256" key="1">
    <source>
        <dbReference type="SAM" id="Phobius"/>
    </source>
</evidence>
<accession>A0A9Y1BR89</accession>
<feature type="transmembrane region" description="Helical" evidence="1">
    <location>
        <begin position="87"/>
        <end position="105"/>
    </location>
</feature>
<proteinExistence type="predicted"/>
<feature type="transmembrane region" description="Helical" evidence="1">
    <location>
        <begin position="232"/>
        <end position="253"/>
    </location>
</feature>
<keyword evidence="1" id="KW-0812">Transmembrane</keyword>
<dbReference type="EMBL" id="CP084167">
    <property type="protein sequence ID" value="UJG43582.1"/>
    <property type="molecule type" value="Genomic_DNA"/>
</dbReference>
<keyword evidence="1" id="KW-0472">Membrane</keyword>
<feature type="transmembrane region" description="Helical" evidence="1">
    <location>
        <begin position="151"/>
        <end position="172"/>
    </location>
</feature>
<dbReference type="AlphaFoldDB" id="A0A9Y1BR89"/>
<reference evidence="2" key="1">
    <citation type="journal article" date="2022" name="Nat. Microbiol.">
        <title>Unique mobile elements and scalable gene flow at the prokaryote-eukaryote boundary revealed by circularized Asgard archaea genomes.</title>
        <authorList>
            <person name="Wu F."/>
            <person name="Speth D.R."/>
            <person name="Philosof A."/>
            <person name="Cremiere A."/>
            <person name="Narayanan A."/>
            <person name="Barco R.A."/>
            <person name="Connon S.A."/>
            <person name="Amend J.P."/>
            <person name="Antoshechkin I.A."/>
            <person name="Orphan V.J."/>
        </authorList>
    </citation>
    <scope>NUCLEOTIDE SEQUENCE</scope>
    <source>
        <strain evidence="2">PR6</strain>
    </source>
</reference>
<gene>
    <name evidence="2" type="ORF">K9W46_00020</name>
</gene>
<feature type="transmembrane region" description="Helical" evidence="1">
    <location>
        <begin position="117"/>
        <end position="139"/>
    </location>
</feature>
<feature type="transmembrane region" description="Helical" evidence="1">
    <location>
        <begin position="178"/>
        <end position="198"/>
    </location>
</feature>